<keyword evidence="7" id="KW-0325">Glycoprotein</keyword>
<feature type="disulfide bond" evidence="15 16">
    <location>
        <begin position="255"/>
        <end position="306"/>
    </location>
</feature>
<dbReference type="PANTHER" id="PTHR12231:SF272">
    <property type="entry name" value="DPR-INTERACTING PROTEIN THETA"/>
    <property type="match status" value="1"/>
</dbReference>
<dbReference type="EMBL" id="BT150446">
    <property type="protein sequence ID" value="AHZ64220.1"/>
    <property type="molecule type" value="mRNA"/>
</dbReference>
<dbReference type="AGR" id="FB:FBgn0051646"/>
<dbReference type="Reactome" id="R-DME-3000171">
    <property type="pathway name" value="Non-integrin membrane-ECM interactions"/>
</dbReference>
<dbReference type="Reactome" id="R-DME-216083">
    <property type="pathway name" value="Integrin cell surface interactions"/>
</dbReference>
<reference evidence="11 14" key="8">
    <citation type="journal article" date="2007" name="Science">
        <title>The Release 5.1 annotation of Drosophila melanogaster heterochromatin.</title>
        <authorList>
            <person name="Smith C.D."/>
            <person name="Shu S."/>
            <person name="Mungall C.J."/>
            <person name="Karpen G.H."/>
        </authorList>
    </citation>
    <scope>NUCLEOTIDE SEQUENCE [LARGE SCALE GENOMIC DNA]</scope>
    <source>
        <strain evidence="14">Berkeley</strain>
    </source>
</reference>
<reference evidence="11" key="12">
    <citation type="journal article" date="2015" name="G3 (Bethesda)">
        <title>Gene Model Annotations for Drosophila melanogaster: The Rule-Benders.</title>
        <authorList>
            <consortium name="FlyBase Consortium"/>
            <person name="Crosby M.A."/>
            <person name="Gramates L.S."/>
            <person name="Dos Santos G."/>
            <person name="Matthews B.B."/>
            <person name="St Pierre S.E."/>
            <person name="Zhou P."/>
            <person name="Schroeder A.J."/>
            <person name="Falls K."/>
            <person name="Emmert D.B."/>
            <person name="Russo S.M."/>
            <person name="Gelbart W.M."/>
            <person name="null"/>
        </authorList>
    </citation>
    <scope>NUCLEOTIDE SEQUENCE</scope>
</reference>
<dbReference type="eggNOG" id="KOG3510">
    <property type="taxonomic scope" value="Eukaryota"/>
</dbReference>
<dbReference type="Reactome" id="R-DME-2024096">
    <property type="pathway name" value="HS-GAG degradation"/>
</dbReference>
<dbReference type="PANTHER" id="PTHR12231">
    <property type="entry name" value="CTX-RELATED TYPE I TRANSMEMBRANE PROTEIN"/>
    <property type="match status" value="1"/>
</dbReference>
<dbReference type="FunFam" id="2.60.40.10:FF:000376">
    <property type="entry name" value="CLUMA_CG000981, isoform A"/>
    <property type="match status" value="1"/>
</dbReference>
<feature type="glycosylation site" description="N-linked (GlcNAc...) asparagine" evidence="16">
    <location>
        <position position="250"/>
    </location>
</feature>
<dbReference type="BioGRID-ORCS" id="33795">
    <property type="hits" value="0 hits in 3 CRISPR screens"/>
</dbReference>
<dbReference type="PROSITE" id="PS50835">
    <property type="entry name" value="IG_LIKE"/>
    <property type="match status" value="3"/>
</dbReference>
<dbReference type="PDB" id="6EFZ">
    <property type="method" value="X-ray"/>
    <property type="resolution" value="3.50 A"/>
    <property type="chains" value="A=128-423"/>
</dbReference>
<dbReference type="EMBL" id="AE014134">
    <property type="protein sequence ID" value="AAF52276.2"/>
    <property type="molecule type" value="Genomic_DNA"/>
</dbReference>
<dbReference type="FunCoup" id="Q9VMN6">
    <property type="interactions" value="329"/>
</dbReference>
<accession>Q9VMN6</accession>
<dbReference type="FunFam" id="2.60.40.10:FF:000392">
    <property type="entry name" value="CLUMA_CG000981, isoform A"/>
    <property type="match status" value="1"/>
</dbReference>
<keyword evidence="6" id="KW-1015">Disulfide bond</keyword>
<keyword evidence="5" id="KW-0472">Membrane</keyword>
<dbReference type="CTD" id="33795"/>
<reference evidence="11 14" key="6">
    <citation type="journal article" date="2005" name="PLoS Comput. Biol.">
        <title>Combined evidence annotation of transposable elements in genome sequences.</title>
        <authorList>
            <person name="Quesneville H."/>
            <person name="Bergman C.M."/>
            <person name="Andrieu O."/>
            <person name="Autard D."/>
            <person name="Nouaud D."/>
            <person name="Ashburner M."/>
            <person name="Anxolabehere D."/>
        </authorList>
    </citation>
    <scope>NUCLEOTIDE SEQUENCE [LARGE SCALE GENOMIC DNA]</scope>
    <source>
        <strain evidence="14">Berkeley</strain>
    </source>
</reference>
<reference evidence="11" key="11">
    <citation type="journal article" date="2015" name="G3 (Bethesda)">
        <title>Gene Model Annotations for Drosophila melanogaster: Impact of High-Throughput Data.</title>
        <authorList>
            <consortium name="FlyBase Consortium"/>
            <person name="Matthews B.B."/>
            <person name="Dos Santos G."/>
            <person name="Crosby M.A."/>
            <person name="Emmert D.B."/>
            <person name="St Pierre S.E."/>
            <person name="Gramates L.S."/>
            <person name="Zhou P."/>
            <person name="Schroeder A.J."/>
            <person name="Falls K."/>
            <person name="Strelets V."/>
            <person name="Russo S.M."/>
            <person name="Gelbart W.M."/>
            <person name="null"/>
        </authorList>
    </citation>
    <scope>NUCLEOTIDE SEQUENCE</scope>
</reference>
<dbReference type="GO" id="GO:0005886">
    <property type="term" value="C:plasma membrane"/>
    <property type="evidence" value="ECO:0000255"/>
    <property type="project" value="FlyBase"/>
</dbReference>
<dbReference type="GlyGen" id="Q9VMN6">
    <property type="glycosylation" value="3 sites"/>
</dbReference>
<dbReference type="HOGENOM" id="CLU_478392_0_0_1"/>
<dbReference type="ExpressionAtlas" id="Q9VMN6">
    <property type="expression patterns" value="baseline and differential"/>
</dbReference>
<dbReference type="PDB" id="6EG1">
    <property type="method" value="X-ray"/>
    <property type="resolution" value="2.95 A"/>
    <property type="chains" value="B/D=128-423"/>
</dbReference>
<gene>
    <name evidence="11 13" type="primary">DIP-theta</name>
    <name evidence="11" type="synonym">31646</name>
    <name evidence="11" type="synonym">CG14008</name>
    <name evidence="11" type="synonym">CG14009</name>
    <name evidence="12" type="synonym">CG31646-RA</name>
    <name evidence="11" type="synonym">CT33566</name>
    <name evidence="11" type="synonym">Dmel\CG31646</name>
    <name evidence="11 13" type="ORF">CG31646</name>
    <name evidence="11" type="ORF">Dmel_CG31646</name>
</gene>
<feature type="region of interest" description="Disordered" evidence="9">
    <location>
        <begin position="453"/>
        <end position="563"/>
    </location>
</feature>
<dbReference type="FunFam" id="2.60.40.10:FF:000328">
    <property type="entry name" value="CLUMA_CG000981, isoform A"/>
    <property type="match status" value="1"/>
</dbReference>
<evidence type="ECO:0000259" key="10">
    <source>
        <dbReference type="PROSITE" id="PS50835"/>
    </source>
</evidence>
<feature type="glycosylation site" description="N-linked (GlcNAc...) asparagine" evidence="15">
    <location>
        <position position="287"/>
    </location>
</feature>
<reference evidence="11 14" key="1">
    <citation type="journal article" date="2000" name="Science">
        <title>The genome sequence of Drosophila melanogaster.</title>
        <authorList>
            <person name="Adams M.D."/>
            <person name="Celniker S.E."/>
            <person name="Holt R.A."/>
            <person name="Evans C.A."/>
            <person name="Gocayne J.D."/>
            <person name="Amanatides P.G."/>
            <person name="Scherer S.E."/>
            <person name="Li P.W."/>
            <person name="Hoskins R.A."/>
            <person name="Galle R.F."/>
            <person name="George R.A."/>
            <person name="Lewis S.E."/>
            <person name="Richards S."/>
            <person name="Ashburner M."/>
            <person name="Henderson S.N."/>
            <person name="Sutton G.G."/>
            <person name="Wortman J.R."/>
            <person name="Yandell M.D."/>
            <person name="Zhang Q."/>
            <person name="Chen L.X."/>
            <person name="Brandon R.C."/>
            <person name="Rogers Y.H."/>
            <person name="Blazej R.G."/>
            <person name="Champe M."/>
            <person name="Pfeiffer B.D."/>
            <person name="Wan K.H."/>
            <person name="Doyle C."/>
            <person name="Baxter E.G."/>
            <person name="Helt G."/>
            <person name="Nelson C.R."/>
            <person name="Gabor G.L."/>
            <person name="Abril J.F."/>
            <person name="Agbayani A."/>
            <person name="An H.J."/>
            <person name="Andrews-Pfannkoch C."/>
            <person name="Baldwin D."/>
            <person name="Ballew R.M."/>
            <person name="Basu A."/>
            <person name="Baxendale J."/>
            <person name="Bayraktaroglu L."/>
            <person name="Beasley E.M."/>
            <person name="Beeson K.Y."/>
            <person name="Benos P.V."/>
            <person name="Berman B.P."/>
            <person name="Bhandari D."/>
            <person name="Bolshakov S."/>
            <person name="Borkova D."/>
            <person name="Botchan M.R."/>
            <person name="Bouck J."/>
            <person name="Brokstein P."/>
            <person name="Brottier P."/>
            <person name="Burtis K.C."/>
            <person name="Busam D.A."/>
            <person name="Butler H."/>
            <person name="Cadieu E."/>
            <person name="Center A."/>
            <person name="Chandra I."/>
            <person name="Cherry J.M."/>
            <person name="Cawley S."/>
            <person name="Dahlke C."/>
            <person name="Davenport L.B."/>
            <person name="Davies P."/>
            <person name="de Pablos B."/>
            <person name="Delcher A."/>
            <person name="Deng Z."/>
            <person name="Mays A.D."/>
            <person name="Dew I."/>
            <person name="Dietz S.M."/>
            <person name="Dodson K."/>
            <person name="Doup L.E."/>
            <person name="Downes M."/>
            <person name="Dugan-Rocha S."/>
            <person name="Dunkov B.C."/>
            <person name="Dunn P."/>
            <person name="Durbin K.J."/>
            <person name="Evangelista C.C."/>
            <person name="Ferraz C."/>
            <person name="Ferriera S."/>
            <person name="Fleischmann W."/>
            <person name="Fosler C."/>
            <person name="Gabrielian A.E."/>
            <person name="Garg N.S."/>
            <person name="Gelbart W.M."/>
            <person name="Glasser K."/>
            <person name="Glodek A."/>
            <person name="Gong F."/>
            <person name="Gorrell J.H."/>
            <person name="Gu Z."/>
            <person name="Guan P."/>
            <person name="Harris M."/>
            <person name="Harris N.L."/>
            <person name="Harvey D."/>
            <person name="Heiman T.J."/>
            <person name="Hernandez J.R."/>
            <person name="Houck J."/>
            <person name="Hostin D."/>
            <person name="Houston K.A."/>
            <person name="Howland T.J."/>
            <person name="Wei M.H."/>
            <person name="Ibegwam C."/>
            <person name="Jalali M."/>
            <person name="Kalush F."/>
            <person name="Karpen G.H."/>
            <person name="Ke Z."/>
            <person name="Kennison J.A."/>
            <person name="Ketchum K.A."/>
            <person name="Kimmel B.E."/>
            <person name="Kodira C.D."/>
            <person name="Kraft C."/>
            <person name="Kravitz S."/>
            <person name="Kulp D."/>
            <person name="Lai Z."/>
            <person name="Lasko P."/>
            <person name="Lei Y."/>
            <person name="Levitsky A.A."/>
            <person name="Li J."/>
            <person name="Li Z."/>
            <person name="Liang Y."/>
            <person name="Lin X."/>
            <person name="Liu X."/>
            <person name="Mattei B."/>
            <person name="McIntosh T.C."/>
            <person name="McLeod M.P."/>
            <person name="McPherson D."/>
            <person name="Merkulov G."/>
            <person name="Milshina N.V."/>
            <person name="Mobarry C."/>
            <person name="Morris J."/>
            <person name="Moshrefi A."/>
            <person name="Mount S.M."/>
            <person name="Moy M."/>
            <person name="Murphy B."/>
            <person name="Murphy L."/>
            <person name="Muzny D.M."/>
            <person name="Nelson D.L."/>
            <person name="Nelson D.R."/>
            <person name="Nelson K.A."/>
            <person name="Nixon K."/>
            <person name="Nusskern D.R."/>
            <person name="Pacleb J.M."/>
            <person name="Palazzolo M."/>
            <person name="Pittman G.S."/>
            <person name="Pan S."/>
            <person name="Pollard J."/>
            <person name="Puri V."/>
            <person name="Reese M.G."/>
            <person name="Reinert K."/>
            <person name="Remington K."/>
            <person name="Saunders R.D."/>
            <person name="Scheeler F."/>
            <person name="Shen H."/>
            <person name="Shue B.C."/>
            <person name="Siden-Kiamos I."/>
            <person name="Simpson M."/>
            <person name="Skupski M.P."/>
            <person name="Smith T."/>
            <person name="Spier E."/>
            <person name="Spradling A.C."/>
            <person name="Stapleton M."/>
            <person name="Strong R."/>
            <person name="Sun E."/>
            <person name="Svirskas R."/>
            <person name="Tector C."/>
            <person name="Turner R."/>
            <person name="Venter E."/>
            <person name="Wang A.H."/>
            <person name="Wang X."/>
            <person name="Wang Z.Y."/>
            <person name="Wassarman D.A."/>
            <person name="Weinstock G.M."/>
            <person name="Weissenbach J."/>
            <person name="Williams S.M."/>
            <person name="WoodageT"/>
            <person name="Worley K.C."/>
            <person name="Wu D."/>
            <person name="Yang S."/>
            <person name="Yao Q.A."/>
            <person name="Ye J."/>
            <person name="Yeh R.F."/>
            <person name="Zaveri J.S."/>
            <person name="Zhan M."/>
            <person name="Zhang G."/>
            <person name="Zhao Q."/>
            <person name="Zheng L."/>
            <person name="Zheng X.H."/>
            <person name="Zhong F.N."/>
            <person name="Zhong W."/>
            <person name="Zhou X."/>
            <person name="Zhu S."/>
            <person name="Zhu X."/>
            <person name="Smith H.O."/>
            <person name="Gibbs R.A."/>
            <person name="Myers E.W."/>
            <person name="Rubin G.M."/>
            <person name="Venter J.C."/>
        </authorList>
    </citation>
    <scope>NUCLEOTIDE SEQUENCE [LARGE SCALE GENOMIC DNA]</scope>
    <source>
        <strain evidence="14">Berkeley</strain>
    </source>
</reference>
<keyword evidence="4" id="KW-0677">Repeat</keyword>
<dbReference type="InterPro" id="IPR036179">
    <property type="entry name" value="Ig-like_dom_sf"/>
</dbReference>
<dbReference type="GeneID" id="33795"/>
<evidence type="ECO:0000313" key="13">
    <source>
        <dbReference type="FlyBase" id="FBgn0051646"/>
    </source>
</evidence>
<organism evidence="11 14">
    <name type="scientific">Drosophila melanogaster</name>
    <name type="common">Fruit fly</name>
    <dbReference type="NCBI Taxonomy" id="7227"/>
    <lineage>
        <taxon>Eukaryota</taxon>
        <taxon>Metazoa</taxon>
        <taxon>Ecdysozoa</taxon>
        <taxon>Arthropoda</taxon>
        <taxon>Hexapoda</taxon>
        <taxon>Insecta</taxon>
        <taxon>Pterygota</taxon>
        <taxon>Neoptera</taxon>
        <taxon>Endopterygota</taxon>
        <taxon>Diptera</taxon>
        <taxon>Brachycera</taxon>
        <taxon>Muscomorpha</taxon>
        <taxon>Ephydroidea</taxon>
        <taxon>Drosophilidae</taxon>
        <taxon>Drosophila</taxon>
        <taxon>Sophophora</taxon>
    </lineage>
</organism>
<reference evidence="12" key="10">
    <citation type="submission" date="2014-05" db="EMBL/GenBank/DDBJ databases">
        <authorList>
            <person name="Carlson J."/>
            <person name="Booth B."/>
            <person name="Frise E."/>
            <person name="Park S."/>
            <person name="Wan K."/>
            <person name="Yu C."/>
            <person name="Celniker S."/>
        </authorList>
    </citation>
    <scope>NUCLEOTIDE SEQUENCE</scope>
</reference>
<dbReference type="PDBsum" id="6EG1"/>
<dbReference type="Proteomes" id="UP000000803">
    <property type="component" value="Chromosome 2L"/>
</dbReference>
<evidence type="ECO:0007829" key="16">
    <source>
        <dbReference type="PDB" id="6EG1"/>
    </source>
</evidence>
<feature type="domain" description="Ig-like" evidence="10">
    <location>
        <begin position="327"/>
        <end position="420"/>
    </location>
</feature>
<feature type="disulfide bond" evidence="15 16">
    <location>
        <begin position="349"/>
        <end position="404"/>
    </location>
</feature>
<feature type="domain" description="Ig-like" evidence="10">
    <location>
        <begin position="130"/>
        <end position="224"/>
    </location>
</feature>
<feature type="compositionally biased region" description="Basic and acidic residues" evidence="9">
    <location>
        <begin position="551"/>
        <end position="563"/>
    </location>
</feature>
<dbReference type="Gene3D" id="2.60.40.10">
    <property type="entry name" value="Immunoglobulins"/>
    <property type="match status" value="3"/>
</dbReference>
<dbReference type="CDD" id="cd00096">
    <property type="entry name" value="Ig"/>
    <property type="match status" value="1"/>
</dbReference>
<sequence>MKIKIFPLTADAATIAARRQRRRAAGKLQRKREMPEISSRLIVATATAAVVSIICLSLALPGCAAQESDDEGELHHLDQMHHQHQDFIIGESEEHDHIAHHLAEMQNKDELLEDIREDTVVNAIPEKDLPKFGELLQNVTVPVSREAVLQCVVDNLQTYKIAWLRVDTQTILTIQNHVITKNHRMSITHAEKRAWILRIRDVKESDKGWYMCQINTDPMKSQVGYLDVVVPPDILDYPTSTDMVIREGSNVTLKCAATGSPTPTITWRREGGELIPLPNGAEAVAYNGSFLTIAKVNRLNMGAYLCIASNGIPPTVSKRVMLIVHFPPMIWIQNQLVGAALTQNITLECQSEAYPKSINYWMKNDTIIVPGERFVPETFESGYKITMRLTIYEVDIQDFGAYRCVAKNSLGDTDGAIKLYHIPQTTTMTTMAPTVSINTVPVVLVKYNKEQRYGSSQNSNTNPYNFNPGNSQQNTKLQRGKSNSKGSDQSPSGLNNVFVGATSSLWNSQDHHSSSSSSSSASSRGRDHHQQQHHQQQQQNHGSDHGASYRSDGKSPHLTNHDAKSLTDDLDRMQDLKGWASRLSPISPILGLSMILGVGYLGPWPG</sequence>
<dbReference type="Reactome" id="R-DME-3000178">
    <property type="pathway name" value="ECM proteoglycans"/>
</dbReference>
<reference evidence="15 16" key="14">
    <citation type="journal article" date="2018" name="Neuron">
        <title>Neuron-Subtype-Specific Expression, Interaction Affinities, and Specificity Determinants of DIP/Dpr Cell Recognition Proteins.</title>
        <authorList>
            <person name="Cosmanescu F."/>
            <person name="Katsamba P.S."/>
            <person name="Sergeeva A.P."/>
            <person name="Ahlsen G."/>
            <person name="Patel S.D."/>
            <person name="Brewer J.J."/>
            <person name="Tan L."/>
            <person name="Xu S."/>
            <person name="Xiao Q."/>
            <person name="Nagarkar-Jaiswal S."/>
            <person name="Nern A."/>
            <person name="Bellen H.J."/>
            <person name="Zipursky S.L."/>
            <person name="Honig B."/>
            <person name="Shapiro L."/>
        </authorList>
    </citation>
    <scope>X-RAY CRYSTALLOGRAPHY (2.95 ANGSTROMS) OF 128-423</scope>
    <scope>GLYCOSYLATION AT ASN-250 AND ASN-287</scope>
    <scope>DISULFIDE BONDS</scope>
</reference>
<keyword evidence="3" id="KW-0732">Signal</keyword>
<keyword evidence="15 16" id="KW-0002">3D-structure</keyword>
<dbReference type="Pfam" id="PF13927">
    <property type="entry name" value="Ig_3"/>
    <property type="match status" value="2"/>
</dbReference>
<reference evidence="11 14" key="9">
    <citation type="journal article" date="2007" name="Science">
        <title>Sequence finishing and mapping of Drosophila melanogaster heterochromatin.</title>
        <authorList>
            <person name="Hoskins R.A."/>
            <person name="Carlson J.W."/>
            <person name="Kennedy C."/>
            <person name="Acevedo D."/>
            <person name="Evans-Holm M."/>
            <person name="Frise E."/>
            <person name="Wan K.H."/>
            <person name="Park S."/>
            <person name="Mendez-Lago M."/>
            <person name="Rossi F."/>
            <person name="Villasante A."/>
            <person name="Dimitri P."/>
            <person name="Karpen G.H."/>
            <person name="Celniker S.E."/>
        </authorList>
    </citation>
    <scope>NUCLEOTIDE SEQUENCE [LARGE SCALE GENOMIC DNA]</scope>
    <source>
        <strain evidence="14">Berkeley</strain>
    </source>
</reference>
<reference evidence="11" key="16">
    <citation type="submission" date="2022-11" db="EMBL/GenBank/DDBJ databases">
        <authorList>
            <consortium name="FlyBase"/>
        </authorList>
    </citation>
    <scope>NUCLEOTIDE SEQUENCE</scope>
</reference>
<dbReference type="Reactome" id="R-DME-1474228">
    <property type="pathway name" value="Degradation of the extracellular matrix"/>
</dbReference>
<feature type="disulfide bond" evidence="15 16">
    <location>
        <begin position="151"/>
        <end position="212"/>
    </location>
</feature>
<reference evidence="14" key="4">
    <citation type="journal article" date="2002" name="Genome Biol.">
        <title>The transposable elements of the Drosophila melanogaster euchromatin: a genomics perspective.</title>
        <authorList>
            <person name="Kaminker J.S."/>
            <person name="Bergman C.M."/>
            <person name="Kronmiller B."/>
            <person name="Carlson J."/>
            <person name="Svirskas R."/>
            <person name="Patel S."/>
            <person name="Frise E."/>
            <person name="Wheeler D.A."/>
            <person name="Lewis S.E."/>
            <person name="Rubin G.M."/>
            <person name="Ashburner M."/>
            <person name="Celniker S.E."/>
        </authorList>
    </citation>
    <scope>NUCLEOTIDE SEQUENCE [LARGE SCALE GENOMIC DNA]</scope>
    <source>
        <strain evidence="14">Berkeley</strain>
    </source>
</reference>
<dbReference type="SMART" id="SM00409">
    <property type="entry name" value="IG"/>
    <property type="match status" value="3"/>
</dbReference>
<dbReference type="VEuPathDB" id="VectorBase:FBgn0051646"/>
<dbReference type="IntAct" id="Q9VMN6">
    <property type="interactions" value="17"/>
</dbReference>
<dbReference type="RefSeq" id="NP_723103.1">
    <property type="nucleotide sequence ID" value="NM_164653.3"/>
</dbReference>
<evidence type="ECO:0000256" key="5">
    <source>
        <dbReference type="ARBA" id="ARBA00023136"/>
    </source>
</evidence>
<feature type="domain" description="Ig-like" evidence="10">
    <location>
        <begin position="232"/>
        <end position="317"/>
    </location>
</feature>
<dbReference type="InterPro" id="IPR013783">
    <property type="entry name" value="Ig-like_fold"/>
</dbReference>
<evidence type="ECO:0000256" key="7">
    <source>
        <dbReference type="ARBA" id="ARBA00023180"/>
    </source>
</evidence>
<evidence type="ECO:0000256" key="8">
    <source>
        <dbReference type="ARBA" id="ARBA00023319"/>
    </source>
</evidence>
<dbReference type="GO" id="GO:0050808">
    <property type="term" value="P:synapse organization"/>
    <property type="evidence" value="ECO:0000270"/>
    <property type="project" value="FlyBase"/>
</dbReference>
<dbReference type="InterPro" id="IPR013106">
    <property type="entry name" value="Ig_V-set"/>
</dbReference>
<dbReference type="SUPFAM" id="SSF48726">
    <property type="entry name" value="Immunoglobulin"/>
    <property type="match status" value="3"/>
</dbReference>
<dbReference type="FlyBase" id="FBgn0051646">
    <property type="gene designation" value="DIP-theta"/>
</dbReference>
<evidence type="ECO:0007829" key="15">
    <source>
        <dbReference type="PDB" id="6EFZ"/>
    </source>
</evidence>
<reference evidence="14" key="3">
    <citation type="journal article" date="2002" name="Genome Biol.">
        <title>Annotation of the Drosophila melanogaster euchromatic genome: a systematic review.</title>
        <authorList>
            <person name="Misra S."/>
            <person name="Crosby M.A."/>
            <person name="Mungall C.J."/>
            <person name="Matthews B.B."/>
            <person name="Campbell K.S."/>
            <person name="Hradecky P."/>
            <person name="Huang Y."/>
            <person name="Kaminker J.S."/>
            <person name="Millburn G.H."/>
            <person name="Prochnik S.E."/>
            <person name="Smith C.D."/>
            <person name="Tupy J.L."/>
            <person name="Whitfied E.J."/>
            <person name="Bayraktaroglu L."/>
            <person name="Berman B.P."/>
            <person name="Bettencourt B.R."/>
            <person name="Celniker S.E."/>
            <person name="de Grey A.D."/>
            <person name="Drysdale R.A."/>
            <person name="Harris N.L."/>
            <person name="Richter J."/>
            <person name="Russo S."/>
            <person name="Schroeder A.J."/>
            <person name="Shu S.Q."/>
            <person name="Stapleton M."/>
            <person name="Yamada C."/>
            <person name="Ashburner M."/>
            <person name="Gelbart W.M."/>
            <person name="Rubin G.M."/>
            <person name="Lewis S.E."/>
        </authorList>
    </citation>
    <scope>GENOME REANNOTATION</scope>
    <source>
        <strain evidence="14">Berkeley</strain>
    </source>
</reference>
<comment type="subcellular location">
    <subcellularLocation>
        <location evidence="1">Cell membrane</location>
    </subcellularLocation>
</comment>
<name>Q9VMN6_DROME</name>
<dbReference type="OMA" id="FEVDIQD"/>
<dbReference type="STRING" id="7227.FBpp0078746"/>
<dbReference type="InterPro" id="IPR003598">
    <property type="entry name" value="Ig_sub2"/>
</dbReference>
<keyword evidence="2" id="KW-1003">Cell membrane</keyword>
<evidence type="ECO:0000313" key="11">
    <source>
        <dbReference type="EMBL" id="AAF52276.2"/>
    </source>
</evidence>
<dbReference type="SMR" id="Q9VMN6"/>
<dbReference type="InterPro" id="IPR051170">
    <property type="entry name" value="Neural/epithelial_adhesion"/>
</dbReference>
<dbReference type="SMART" id="SM00408">
    <property type="entry name" value="IGc2"/>
    <property type="match status" value="3"/>
</dbReference>
<dbReference type="AlphaFoldDB" id="Q9VMN6"/>
<dbReference type="UCSC" id="CG31646-RA">
    <property type="organism name" value="d. melanogaster"/>
</dbReference>
<keyword evidence="14" id="KW-1185">Reference proteome</keyword>
<proteinExistence type="evidence at protein level"/>
<dbReference type="Pfam" id="PF07686">
    <property type="entry name" value="V-set"/>
    <property type="match status" value="1"/>
</dbReference>
<dbReference type="InterPro" id="IPR003599">
    <property type="entry name" value="Ig_sub"/>
</dbReference>
<dbReference type="KEGG" id="dme:Dmel_CG31646"/>
<dbReference type="OrthoDB" id="10012075at2759"/>
<evidence type="ECO:0000256" key="3">
    <source>
        <dbReference type="ARBA" id="ARBA00022729"/>
    </source>
</evidence>
<reference evidence="11 14" key="5">
    <citation type="journal article" date="2002" name="Genome Biol.">
        <title>Heterochromatic sequences in a Drosophila whole-genome shotgun assembly.</title>
        <authorList>
            <person name="Hoskins R.A."/>
            <person name="Smith C.D."/>
            <person name="Carlson J.W."/>
            <person name="Carvalho A.B."/>
            <person name="Halpern A."/>
            <person name="Kaminker J.S."/>
            <person name="Kennedy C."/>
            <person name="Mungall C.J."/>
            <person name="Sullivan B.A."/>
            <person name="Sutton G.G."/>
            <person name="Yasuhara J.C."/>
            <person name="Wakimoto B.T."/>
            <person name="Myers E.W."/>
            <person name="Celniker S.E."/>
            <person name="Rubin G.M."/>
            <person name="Karpen G.H."/>
        </authorList>
    </citation>
    <scope>NUCLEOTIDE SEQUENCE [LARGE SCALE GENOMIC DNA]</scope>
    <source>
        <strain evidence="14">Berkeley</strain>
    </source>
</reference>
<protein>
    <submittedName>
        <fullName evidence="11">Dpr-interacting protein theta</fullName>
    </submittedName>
    <submittedName>
        <fullName evidence="12">FI23919p1</fullName>
    </submittedName>
</protein>
<reference evidence="14" key="2">
    <citation type="journal article" date="2002" name="Genome Biol.">
        <title>Finishing a whole-genome shotgun: release 3 of the Drosophila melanogaster euchromatic genome sequence.</title>
        <authorList>
            <person name="Celniker S.E."/>
            <person name="Wheeler D.A."/>
            <person name="Kronmiller B."/>
            <person name="Carlson J.W."/>
            <person name="Halpern A."/>
            <person name="Patel S."/>
            <person name="Adams M."/>
            <person name="Champe M."/>
            <person name="Dugan S.P."/>
            <person name="Frise E."/>
            <person name="Hodgson A."/>
            <person name="George R.A."/>
            <person name="Hoskins R.A."/>
            <person name="Laverty T."/>
            <person name="Muzny D.M."/>
            <person name="Nelson C.R."/>
            <person name="Pacleb J.M."/>
            <person name="Park S."/>
            <person name="Pfeiffer B.D."/>
            <person name="Richards S."/>
            <person name="Sodergren E.J."/>
            <person name="Svirskas R."/>
            <person name="Tabor P.E."/>
            <person name="Wan K."/>
            <person name="Stapleton M."/>
            <person name="Sutton G.G."/>
            <person name="Venter C."/>
            <person name="Weinstock G."/>
            <person name="Scherer S.E."/>
            <person name="Myers E.W."/>
            <person name="Gibbs R.A."/>
            <person name="Rubin G.M."/>
        </authorList>
    </citation>
    <scope>NUCLEOTIDE SEQUENCE [LARGE SCALE GENOMIC DNA]</scope>
    <source>
        <strain evidence="14">Berkeley</strain>
    </source>
</reference>
<evidence type="ECO:0000256" key="6">
    <source>
        <dbReference type="ARBA" id="ARBA00023157"/>
    </source>
</evidence>
<reference evidence="11" key="15">
    <citation type="submission" date="2022-11" db="EMBL/GenBank/DDBJ databases">
        <title>Drosophila melanogaster release 4 sequence.</title>
        <authorList>
            <consortium name="Berkeley Drosophila Genome Project"/>
            <person name="Celniker S."/>
            <person name="Carlson J."/>
            <person name="Wan K."/>
            <person name="Pfeiffer B."/>
            <person name="Frise E."/>
            <person name="George R."/>
            <person name="Hoskins R."/>
            <person name="Stapleton M."/>
            <person name="Pacleb J."/>
            <person name="Park S."/>
            <person name="Svirskas R."/>
            <person name="Smith E."/>
            <person name="Yu C."/>
            <person name="Rubin G."/>
        </authorList>
    </citation>
    <scope>NUCLEOTIDE SEQUENCE</scope>
</reference>
<keyword evidence="8" id="KW-0393">Immunoglobulin domain</keyword>
<evidence type="ECO:0000256" key="9">
    <source>
        <dbReference type="SAM" id="MobiDB-lite"/>
    </source>
</evidence>
<feature type="compositionally biased region" description="Polar residues" evidence="9">
    <location>
        <begin position="453"/>
        <end position="495"/>
    </location>
</feature>
<dbReference type="Reactome" id="R-DME-1971475">
    <property type="pathway name" value="Glycosaminoglycan-protein linkage region biosynthesis"/>
</dbReference>
<dbReference type="GO" id="GO:0043005">
    <property type="term" value="C:neuron projection"/>
    <property type="evidence" value="ECO:0000318"/>
    <property type="project" value="GO_Central"/>
</dbReference>
<dbReference type="Reactome" id="R-DME-2022928">
    <property type="pathway name" value="HS-GAG biosynthesis"/>
</dbReference>
<dbReference type="InterPro" id="IPR007110">
    <property type="entry name" value="Ig-like_dom"/>
</dbReference>
<reference evidence="11" key="13">
    <citation type="journal article" date="2015" name="Genome Res.">
        <title>The Release 6 reference sequence of the Drosophila melanogaster genome.</title>
        <authorList>
            <person name="Hoskins R.A."/>
            <person name="Carlson J.W."/>
            <person name="Wan K.H."/>
            <person name="Park S."/>
            <person name="Mendez I."/>
            <person name="Galle S.E."/>
            <person name="Booth B.W."/>
            <person name="Pfeiffer B.D."/>
            <person name="George R.A."/>
            <person name="Svirskas R."/>
            <person name="Krzywinski M."/>
            <person name="Schein J."/>
            <person name="Accardo M.C."/>
            <person name="Damia E."/>
            <person name="Messina G."/>
            <person name="Mendez-Lago M."/>
            <person name="de Pablos B."/>
            <person name="Demakova O.V."/>
            <person name="Andreyeva E.N."/>
            <person name="Boldyreva L.V."/>
            <person name="Marra M."/>
            <person name="Carvalho A.B."/>
            <person name="Dimitri P."/>
            <person name="Villasante A."/>
            <person name="Zhimulev I.F."/>
            <person name="Rubin G.M."/>
            <person name="Karpen G.H."/>
            <person name="Celniker S.E."/>
        </authorList>
    </citation>
    <scope>NUCLEOTIDE SEQUENCE</scope>
</reference>
<evidence type="ECO:0000256" key="1">
    <source>
        <dbReference type="ARBA" id="ARBA00004236"/>
    </source>
</evidence>
<dbReference type="PDBsum" id="6EFZ"/>
<feature type="compositionally biased region" description="Low complexity" evidence="9">
    <location>
        <begin position="503"/>
        <end position="523"/>
    </location>
</feature>
<dbReference type="Bgee" id="FBgn0051646">
    <property type="expression patterns" value="Expressed in transmedullary neuron Tm3a (Drosophila) in insect head and 92 other cell types or tissues"/>
</dbReference>
<dbReference type="PaxDb" id="7227-FBpp0078746"/>
<evidence type="ECO:0000256" key="4">
    <source>
        <dbReference type="ARBA" id="ARBA00022737"/>
    </source>
</evidence>
<evidence type="ECO:0000256" key="2">
    <source>
        <dbReference type="ARBA" id="ARBA00022475"/>
    </source>
</evidence>
<evidence type="ECO:0000313" key="14">
    <source>
        <dbReference type="Proteomes" id="UP000000803"/>
    </source>
</evidence>
<evidence type="ECO:0000313" key="12">
    <source>
        <dbReference type="EMBL" id="AHZ64220.1"/>
    </source>
</evidence>
<reference evidence="11" key="7">
    <citation type="submission" date="2006-08" db="EMBL/GenBank/DDBJ databases">
        <authorList>
            <person name="Celniker S."/>
            <person name="Carlson J."/>
            <person name="Wan K."/>
            <person name="Frise E."/>
            <person name="Hoskins R."/>
            <person name="Park S."/>
            <person name="Svirskas R."/>
            <person name="Rubin G."/>
        </authorList>
    </citation>
    <scope>NUCLEOTIDE SEQUENCE</scope>
</reference>